<dbReference type="EMBL" id="BDGX01000032">
    <property type="protein sequence ID" value="GAV51700.1"/>
    <property type="molecule type" value="Genomic_DNA"/>
</dbReference>
<feature type="region of interest" description="Disordered" evidence="1">
    <location>
        <begin position="1135"/>
        <end position="1421"/>
    </location>
</feature>
<name>A0A1Q3A808_ZYGRO</name>
<feature type="compositionally biased region" description="Basic and acidic residues" evidence="1">
    <location>
        <begin position="1247"/>
        <end position="1280"/>
    </location>
</feature>
<feature type="compositionally biased region" description="Basic and acidic residues" evidence="1">
    <location>
        <begin position="1338"/>
        <end position="1354"/>
    </location>
</feature>
<feature type="compositionally biased region" description="Polar residues" evidence="1">
    <location>
        <begin position="1060"/>
        <end position="1069"/>
    </location>
</feature>
<protein>
    <submittedName>
        <fullName evidence="2">Uncharacterized protein</fullName>
    </submittedName>
</protein>
<feature type="compositionally biased region" description="Basic and acidic residues" evidence="1">
    <location>
        <begin position="161"/>
        <end position="179"/>
    </location>
</feature>
<feature type="compositionally biased region" description="Polar residues" evidence="1">
    <location>
        <begin position="1232"/>
        <end position="1245"/>
    </location>
</feature>
<feature type="region of interest" description="Disordered" evidence="1">
    <location>
        <begin position="532"/>
        <end position="589"/>
    </location>
</feature>
<comment type="caution">
    <text evidence="2">The sequence shown here is derived from an EMBL/GenBank/DDBJ whole genome shotgun (WGS) entry which is preliminary data.</text>
</comment>
<feature type="compositionally biased region" description="Acidic residues" evidence="1">
    <location>
        <begin position="400"/>
        <end position="410"/>
    </location>
</feature>
<feature type="compositionally biased region" description="Acidic residues" evidence="1">
    <location>
        <begin position="729"/>
        <end position="749"/>
    </location>
</feature>
<feature type="compositionally biased region" description="Acidic residues" evidence="1">
    <location>
        <begin position="446"/>
        <end position="455"/>
    </location>
</feature>
<proteinExistence type="predicted"/>
<evidence type="ECO:0000313" key="3">
    <source>
        <dbReference type="Proteomes" id="UP000187013"/>
    </source>
</evidence>
<feature type="compositionally biased region" description="Acidic residues" evidence="1">
    <location>
        <begin position="204"/>
        <end position="247"/>
    </location>
</feature>
<gene>
    <name evidence="2" type="ORF">ZYGR_0AF01710</name>
</gene>
<evidence type="ECO:0000313" key="2">
    <source>
        <dbReference type="EMBL" id="GAV51700.1"/>
    </source>
</evidence>
<feature type="compositionally biased region" description="Polar residues" evidence="1">
    <location>
        <begin position="309"/>
        <end position="318"/>
    </location>
</feature>
<feature type="region of interest" description="Disordered" evidence="1">
    <location>
        <begin position="728"/>
        <end position="796"/>
    </location>
</feature>
<feature type="compositionally biased region" description="Basic and acidic residues" evidence="1">
    <location>
        <begin position="376"/>
        <end position="399"/>
    </location>
</feature>
<reference evidence="2 3" key="1">
    <citation type="submission" date="2016-08" db="EMBL/GenBank/DDBJ databases">
        <title>Draft genome sequence of allopolyploid Zygosaccharomyces rouxii.</title>
        <authorList>
            <person name="Watanabe J."/>
            <person name="Uehara K."/>
            <person name="Mogi Y."/>
            <person name="Tsukioka Y."/>
        </authorList>
    </citation>
    <scope>NUCLEOTIDE SEQUENCE [LARGE SCALE GENOMIC DNA]</scope>
    <source>
        <strain evidence="2 3">NBRC 110957</strain>
    </source>
</reference>
<dbReference type="Proteomes" id="UP000187013">
    <property type="component" value="Unassembled WGS sequence"/>
</dbReference>
<feature type="compositionally biased region" description="Acidic residues" evidence="1">
    <location>
        <begin position="146"/>
        <end position="160"/>
    </location>
</feature>
<feature type="compositionally biased region" description="Acidic residues" evidence="1">
    <location>
        <begin position="1147"/>
        <end position="1158"/>
    </location>
</feature>
<organism evidence="2 3">
    <name type="scientific">Zygosaccharomyces rouxii</name>
    <dbReference type="NCBI Taxonomy" id="4956"/>
    <lineage>
        <taxon>Eukaryota</taxon>
        <taxon>Fungi</taxon>
        <taxon>Dikarya</taxon>
        <taxon>Ascomycota</taxon>
        <taxon>Saccharomycotina</taxon>
        <taxon>Saccharomycetes</taxon>
        <taxon>Saccharomycetales</taxon>
        <taxon>Saccharomycetaceae</taxon>
        <taxon>Zygosaccharomyces</taxon>
    </lineage>
</organism>
<evidence type="ECO:0000256" key="1">
    <source>
        <dbReference type="SAM" id="MobiDB-lite"/>
    </source>
</evidence>
<feature type="compositionally biased region" description="Basic and acidic residues" evidence="1">
    <location>
        <begin position="539"/>
        <end position="553"/>
    </location>
</feature>
<accession>A0A1Q3A808</accession>
<feature type="compositionally biased region" description="Basic and acidic residues" evidence="1">
    <location>
        <begin position="1188"/>
        <end position="1214"/>
    </location>
</feature>
<feature type="region of interest" description="Disordered" evidence="1">
    <location>
        <begin position="141"/>
        <end position="478"/>
    </location>
</feature>
<sequence>MTSEKRGSNSSRLKLAAPRRGLKRSRSVFNARSGSNARNNDMRYRVNKRSRTDISQDTGRALNWLDSLIRKGRGILDSLEEEESLFKRELGEEKRRIRMQEQLIEDALNGGSEAEFEKENSGIDPSSFRQLAENVRNTLVDYNNGENDEDEEREVEEENSSDGRGEVQDLQHREDKPQPDVEQEEIVILSDEDEDGPQEPGRSEDEESEQLFGDEQEIELMSSEEDREAEEAEDEEEEFFEGQELEGQELQAGSEETGEQEEDDQSEEKSETIEEQEEGAGEIVKGLASRFFPASTESFQEKYQEKYNADTQNPSPDETSYYDASDQDEETNNIGNGHESMIRPENEAEPAFAENRDTNDSAPAGYDEVLIIEGDQPEKQGSEEQEVVKEWGDQEHEQEQEPEEPEEPEVEQISKSELEEKEEDGRELEQDQEYQQGQEQETRQGEEDDEQDEQEKDERDVQTEEPEQQSVYVSADASLQVPDYLYDYRMIANQAVQQFLQTTNGETVPSELTSNESFNDTMYETPEVFVRTQEEEGDQRDIEQTVDDVKESPKTSVPIQDNEGDQKDINETADESKEEPEATDQHRHGLNIKGTSRSLLLEQLFKPRLQAEDANASASSLEDESTMYYSTDENLIVEEPLGFEAEDQSFLSARQTEESGNVPSRYKILFCESSYSTTSNEDNAQVVEPVSTYVSPFTEDPLSNTQRVEDPKEFLRRTLESLGESFISESEDEVMEDANDFNSSSDEEYFSQTSDVNIIDEEDENGVSAAGNDDETVKGLETSDDTDNLDNTSEGMSPEYYKQFGNMRGRNNAQFQSPHAFSDVEVLVFGPSEPDWIEEAESEQGLQDQGEGLVPEEVESGSDQNESVLVTSEPIVEFNAEPLDFADIILDEFTAPDLVEEVSDTEDRVDDVVLEEIEELQAPENLHVILTEPIVEQPEPSSFANVEIVELTENYQENTNDGMLDVGTRSFDGNEDFQLRTEGGFNDGSLSGNSRDGSHESTNSKGNAEEESGEQRQGSVASRIFSSPIRALSRVISGVKDVGNVLTDFVNTVDTVNAETDSDVENYSSGDHHADSQSEAESEAEPDVEPEAEIEAEFNVESSRSAGKQFAENNSTNEELLSEVAAIQKLARELESRPISAFRDDSPSIDDDGAEQEEINTSVKKDNEPELAIGEEDSFLRNNGGKILQKDFPENEGTKEKDNKDNDIKDDVKHINVKNGDLEEMEGKSVKGLTSNKGSLETQEPSAHPEKPENSGKRLNDAVESEGSRNYENKEAKLGKEFLPVKTTEVDYSSEAPIQYENSTEEKDEPQLQTREVEVRDENEDAVQVPVEVEDEETKTSPENKDVLEEKDSEPAQSGSKKKRGRKRKHSSPISESNKRKVPGSSKSQNKRNKGPITRSRTTPSSSERKTRRNTRSKKTR</sequence>
<feature type="compositionally biased region" description="Basic and acidic residues" evidence="1">
    <location>
        <begin position="412"/>
        <end position="429"/>
    </location>
</feature>
<feature type="region of interest" description="Disordered" evidence="1">
    <location>
        <begin position="1"/>
        <end position="26"/>
    </location>
</feature>
<feature type="compositionally biased region" description="Basic residues" evidence="1">
    <location>
        <begin position="1360"/>
        <end position="1371"/>
    </location>
</feature>
<feature type="compositionally biased region" description="Polar residues" evidence="1">
    <location>
        <begin position="988"/>
        <end position="1006"/>
    </location>
</feature>
<feature type="compositionally biased region" description="Basic and acidic residues" evidence="1">
    <location>
        <begin position="299"/>
        <end position="308"/>
    </location>
</feature>
<feature type="region of interest" description="Disordered" evidence="1">
    <location>
        <begin position="108"/>
        <end position="129"/>
    </location>
</feature>
<feature type="region of interest" description="Disordered" evidence="1">
    <location>
        <begin position="959"/>
        <end position="1022"/>
    </location>
</feature>
<feature type="compositionally biased region" description="Acidic residues" evidence="1">
    <location>
        <begin position="1078"/>
        <end position="1098"/>
    </location>
</feature>
<feature type="region of interest" description="Disordered" evidence="1">
    <location>
        <begin position="1060"/>
        <end position="1119"/>
    </location>
</feature>
<feature type="compositionally biased region" description="Basic residues" evidence="1">
    <location>
        <begin position="1410"/>
        <end position="1421"/>
    </location>
</feature>
<feature type="compositionally biased region" description="Acidic residues" evidence="1">
    <location>
        <begin position="181"/>
        <end position="197"/>
    </location>
</feature>
<feature type="compositionally biased region" description="Acidic residues" evidence="1">
    <location>
        <begin position="256"/>
        <end position="266"/>
    </location>
</feature>
<dbReference type="OrthoDB" id="4070768at2759"/>
<feature type="compositionally biased region" description="Basic and acidic residues" evidence="1">
    <location>
        <begin position="1135"/>
        <end position="1146"/>
    </location>
</feature>